<keyword evidence="2" id="KW-1185">Reference proteome</keyword>
<dbReference type="AlphaFoldDB" id="A0A0A7PLZ4"/>
<protein>
    <submittedName>
        <fullName evidence="1">Uncharacterized protein</fullName>
    </submittedName>
</protein>
<reference evidence="1 2" key="1">
    <citation type="journal article" date="2015" name="Int. J. Syst. Evol. Microbiol.">
        <title>Description of Sphingopyxis fribergensis sp. nov. - a soil bacterium with the ability to degrade styrene and phenylacetic acid.</title>
        <authorList>
            <person name="Oelschlagel M."/>
            <person name="Ruckert C."/>
            <person name="Kalinowski J."/>
            <person name="Schmidt G."/>
            <person name="Schlomann M."/>
            <person name="Tischler D."/>
        </authorList>
    </citation>
    <scope>NUCLEOTIDE SEQUENCE [LARGE SCALE GENOMIC DNA]</scope>
    <source>
        <strain evidence="1 2">Kp5.2</strain>
    </source>
</reference>
<evidence type="ECO:0000313" key="1">
    <source>
        <dbReference type="EMBL" id="AJA10203.1"/>
    </source>
</evidence>
<dbReference type="KEGG" id="sphk:SKP52_16645"/>
<dbReference type="EMBL" id="CP009122">
    <property type="protein sequence ID" value="AJA10203.1"/>
    <property type="molecule type" value="Genomic_DNA"/>
</dbReference>
<evidence type="ECO:0000313" key="2">
    <source>
        <dbReference type="Proteomes" id="UP000030907"/>
    </source>
</evidence>
<name>A0A0A7PLZ4_9SPHN</name>
<gene>
    <name evidence="1" type="ORF">SKP52_16645</name>
</gene>
<organism evidence="1 2">
    <name type="scientific">Sphingopyxis fribergensis</name>
    <dbReference type="NCBI Taxonomy" id="1515612"/>
    <lineage>
        <taxon>Bacteria</taxon>
        <taxon>Pseudomonadati</taxon>
        <taxon>Pseudomonadota</taxon>
        <taxon>Alphaproteobacteria</taxon>
        <taxon>Sphingomonadales</taxon>
        <taxon>Sphingomonadaceae</taxon>
        <taxon>Sphingopyxis</taxon>
    </lineage>
</organism>
<accession>A0A0A7PLZ4</accession>
<proteinExistence type="predicted"/>
<dbReference type="HOGENOM" id="CLU_1730219_0_0_5"/>
<dbReference type="Proteomes" id="UP000030907">
    <property type="component" value="Chromosome"/>
</dbReference>
<sequence>MCLHLGDWAEKIPFDYNDHIHTHTIFIRCRKIAIICVQNDACGTLQGLEPIIDNLPPDLSQVQLSELITEFQFVSHNLKNRPEFMTTLIKGSPHIEAIVPNEFELNDLEFELRGALMLRNLKAISPGFKLNGLTPEQSEAAILKGDVSFIR</sequence>